<organism evidence="2 3">
    <name type="scientific">Aspergillus calidoustus</name>
    <dbReference type="NCBI Taxonomy" id="454130"/>
    <lineage>
        <taxon>Eukaryota</taxon>
        <taxon>Fungi</taxon>
        <taxon>Dikarya</taxon>
        <taxon>Ascomycota</taxon>
        <taxon>Pezizomycotina</taxon>
        <taxon>Eurotiomycetes</taxon>
        <taxon>Eurotiomycetidae</taxon>
        <taxon>Eurotiales</taxon>
        <taxon>Aspergillaceae</taxon>
        <taxon>Aspergillus</taxon>
        <taxon>Aspergillus subgen. Nidulantes</taxon>
    </lineage>
</organism>
<evidence type="ECO:0000256" key="1">
    <source>
        <dbReference type="SAM" id="SignalP"/>
    </source>
</evidence>
<keyword evidence="1" id="KW-0732">Signal</keyword>
<dbReference type="STRING" id="454130.A0A0U5GG71"/>
<name>A0A0U5GG71_ASPCI</name>
<dbReference type="Pfam" id="PF17132">
    <property type="entry name" value="Glyco_hydro_106"/>
    <property type="match status" value="1"/>
</dbReference>
<dbReference type="AlphaFoldDB" id="A0A0U5GG71"/>
<sequence length="1016" mass="112109">MKLTLCLSLAAGLCHGVNASWLRLLHDFTTPPVEYRPKFRYWLPDASVDPDVVRDDLRQMAAVGAGGFELLPYFELGDDPSHWGEFGYGTEAYRRIFRVAMETAKEEGLLMDFAVAANQGQGVPAAPGTEGLAMHLTYSNVTVAPGQTFNGSLPLSRQPPNERKFMHPLEEFGEQSLTAVLAIEVLPDDNTTARQYKKIDRIINLTDQVAAVSRSLTWTAPETVPGATWQIMAWYERHTNQRSIDGGPEAQTYVQNGSWIVDHFSAAGARLMTDFFDTHVVPEQSDRDLLAAVGKYAWEDSMEMHSTVWWTRGFDSDFLHELGYDIRPCLPLLLVRENSWAQLSTPYGVGFESVNASRGDACNHDYRSVLQAKYEEYVQAHVRWARLRGLEYSNQPAYNLPLSMVDSSRLLDAPEGENLGFIESIDAYRHMSGPSHFRSNPVTSSELGAVRGTVAYSQTLSRLLYSFHRGLAGGISMNVLHGFPYGGPFRNTTWPGVTIFHFLFPEMWGPRQPTWRVFPDLLAYMARSQYILQAGTARVDLAIYADDAPWTLSSGYHSANLQEAGFTYDYIGPALLGSNLAITRESILVPDGPAYKALIISNTTTIDSATVTKLLKLAHDGLPIFLIGDFGVDRDAMGPLFQRDFPRVSRLASSNALPKALKDAGIIPNAAPSSSDSAAGWYSFWRSTDEAEIAWFYNDGENDDTPSRTVDISFSGMANKMPVLLDAWSGQGTPLHYFKRGETDMVIPLTLAANETKIIAFIKNRGNRGPGLSTKSHITEFSGAIAAFFSPPVDESQDATFALLSGGTASVTLSNGTEVHFEASVPEPTVLDLWNITIESWQRPDGNESSGPNLQNLRFSDTALLPWINLDGDEMDQVSGVGYYFTEFALPLSSPQGRRLSAHLHLGRFEGAVRLWLNGRQLPSAVVYTGNDTVIDLTWHLHGGSRDVAPSSYLLEVEVSTTLLNRVRADRDSIISSGIGAGDITGAGPRYEATSPARYGLHGPVWVEWLEMVQHI</sequence>
<feature type="chain" id="PRO_5006857853" description="Secreted protein" evidence="1">
    <location>
        <begin position="20"/>
        <end position="1016"/>
    </location>
</feature>
<dbReference type="PANTHER" id="PTHR36848:SF2">
    <property type="entry name" value="SECRETED PROTEIN"/>
    <property type="match status" value="1"/>
</dbReference>
<protein>
    <recommendedName>
        <fullName evidence="4">Secreted protein</fullName>
    </recommendedName>
</protein>
<evidence type="ECO:0008006" key="4">
    <source>
        <dbReference type="Google" id="ProtNLM"/>
    </source>
</evidence>
<accession>A0A0U5GG71</accession>
<proteinExistence type="predicted"/>
<evidence type="ECO:0000313" key="3">
    <source>
        <dbReference type="Proteomes" id="UP000054771"/>
    </source>
</evidence>
<keyword evidence="3" id="KW-1185">Reference proteome</keyword>
<dbReference type="OrthoDB" id="2588159at2759"/>
<feature type="signal peptide" evidence="1">
    <location>
        <begin position="1"/>
        <end position="19"/>
    </location>
</feature>
<evidence type="ECO:0000313" key="2">
    <source>
        <dbReference type="EMBL" id="CEL11442.1"/>
    </source>
</evidence>
<dbReference type="InterPro" id="IPR053161">
    <property type="entry name" value="Ulvan_degrading_GH"/>
</dbReference>
<dbReference type="Proteomes" id="UP000054771">
    <property type="component" value="Unassembled WGS sequence"/>
</dbReference>
<dbReference type="PANTHER" id="PTHR36848">
    <property type="entry name" value="DNA-BINDING PROTEIN (PUTATIVE SECRETED PROTEIN)-RELATED"/>
    <property type="match status" value="1"/>
</dbReference>
<dbReference type="EMBL" id="CDMC01000026">
    <property type="protein sequence ID" value="CEL11442.1"/>
    <property type="molecule type" value="Genomic_DNA"/>
</dbReference>
<reference evidence="3" key="1">
    <citation type="journal article" date="2016" name="Genome Announc.">
        <title>Draft genome sequences of fungus Aspergillus calidoustus.</title>
        <authorList>
            <person name="Horn F."/>
            <person name="Linde J."/>
            <person name="Mattern D.J."/>
            <person name="Walther G."/>
            <person name="Guthke R."/>
            <person name="Scherlach K."/>
            <person name="Martin K."/>
            <person name="Brakhage A.A."/>
            <person name="Petzke L."/>
            <person name="Valiante V."/>
        </authorList>
    </citation>
    <scope>NUCLEOTIDE SEQUENCE [LARGE SCALE GENOMIC DNA]</scope>
    <source>
        <strain evidence="3">SF006504</strain>
    </source>
</reference>
<gene>
    <name evidence="2" type="ORF">ASPCAL14544</name>
</gene>
<dbReference type="OMA" id="WIHINDT"/>